<feature type="non-terminal residue" evidence="3">
    <location>
        <position position="1"/>
    </location>
</feature>
<dbReference type="PROSITE" id="PS51532">
    <property type="entry name" value="PITH"/>
    <property type="match status" value="1"/>
</dbReference>
<sequence>HNHEHKHDQNLSKNSLFNAIDKINISTLNESIIDSSKSVFKPWHERFDYGEVESNEDIPELLMFVPFCQVVDVHSIAIVSKDARFCPVVAKIWSNKREISTFECVENRESDQKIDLMEDQNGEIHYSLNRSKFLNVERLAIYFASEEKSKIAINHIELRGKIKMAKSRAVKTVYEVNRSGSKGLISNAENKFLVH</sequence>
<gene>
    <name evidence="3" type="ORF">MHBO_004897</name>
</gene>
<keyword evidence="4" id="KW-1185">Reference proteome</keyword>
<comment type="similarity">
    <text evidence="1">Belongs to the PITHD1 family.</text>
</comment>
<dbReference type="Gene3D" id="2.60.120.470">
    <property type="entry name" value="PITH domain"/>
    <property type="match status" value="1"/>
</dbReference>
<dbReference type="InterPro" id="IPR037047">
    <property type="entry name" value="PITH_dom_sf"/>
</dbReference>
<reference evidence="3 4" key="1">
    <citation type="journal article" date="2024" name="BMC Biol.">
        <title>Comparative genomics of Ascetosporea gives new insight into the evolutionary basis for animal parasitism in Rhizaria.</title>
        <authorList>
            <person name="Hiltunen Thoren M."/>
            <person name="Onut-Brannstrom I."/>
            <person name="Alfjorden A."/>
            <person name="Peckova H."/>
            <person name="Swords F."/>
            <person name="Hooper C."/>
            <person name="Holzer A.S."/>
            <person name="Bass D."/>
            <person name="Burki F."/>
        </authorList>
    </citation>
    <scope>NUCLEOTIDE SEQUENCE [LARGE SCALE GENOMIC DNA]</scope>
    <source>
        <strain evidence="3">20-A016</strain>
    </source>
</reference>
<evidence type="ECO:0000259" key="2">
    <source>
        <dbReference type="PROSITE" id="PS51532"/>
    </source>
</evidence>
<dbReference type="InterPro" id="IPR045099">
    <property type="entry name" value="PITH1-like"/>
</dbReference>
<organism evidence="3 4">
    <name type="scientific">Bonamia ostreae</name>
    <dbReference type="NCBI Taxonomy" id="126728"/>
    <lineage>
        <taxon>Eukaryota</taxon>
        <taxon>Sar</taxon>
        <taxon>Rhizaria</taxon>
        <taxon>Endomyxa</taxon>
        <taxon>Ascetosporea</taxon>
        <taxon>Haplosporida</taxon>
        <taxon>Bonamia</taxon>
    </lineage>
</organism>
<dbReference type="Pfam" id="PF06201">
    <property type="entry name" value="PITH"/>
    <property type="match status" value="1"/>
</dbReference>
<dbReference type="PANTHER" id="PTHR12175:SF1">
    <property type="entry name" value="PITH DOMAIN-CONTAINING PROTEIN 1"/>
    <property type="match status" value="1"/>
</dbReference>
<feature type="domain" description="PITH" evidence="2">
    <location>
        <begin position="5"/>
        <end position="178"/>
    </location>
</feature>
<dbReference type="InterPro" id="IPR008979">
    <property type="entry name" value="Galactose-bd-like_sf"/>
</dbReference>
<accession>A0ABV2AV67</accession>
<dbReference type="PANTHER" id="PTHR12175">
    <property type="entry name" value="AD039 HT014 THIOREDOXIN FAMILY TRP26"/>
    <property type="match status" value="1"/>
</dbReference>
<dbReference type="InterPro" id="IPR010400">
    <property type="entry name" value="PITH_dom"/>
</dbReference>
<protein>
    <recommendedName>
        <fullName evidence="2">PITH domain-containing protein</fullName>
    </recommendedName>
</protein>
<evidence type="ECO:0000256" key="1">
    <source>
        <dbReference type="ARBA" id="ARBA00025788"/>
    </source>
</evidence>
<proteinExistence type="inferred from homology"/>
<dbReference type="Proteomes" id="UP001439008">
    <property type="component" value="Unassembled WGS sequence"/>
</dbReference>
<name>A0ABV2AV67_9EUKA</name>
<dbReference type="EMBL" id="JBDODL010005693">
    <property type="protein sequence ID" value="MES1923336.1"/>
    <property type="molecule type" value="Genomic_DNA"/>
</dbReference>
<comment type="caution">
    <text evidence="3">The sequence shown here is derived from an EMBL/GenBank/DDBJ whole genome shotgun (WGS) entry which is preliminary data.</text>
</comment>
<evidence type="ECO:0000313" key="4">
    <source>
        <dbReference type="Proteomes" id="UP001439008"/>
    </source>
</evidence>
<dbReference type="SUPFAM" id="SSF49785">
    <property type="entry name" value="Galactose-binding domain-like"/>
    <property type="match status" value="1"/>
</dbReference>
<evidence type="ECO:0000313" key="3">
    <source>
        <dbReference type="EMBL" id="MES1923336.1"/>
    </source>
</evidence>